<keyword evidence="1 6" id="KW-0963">Cytoplasm</keyword>
<evidence type="ECO:0000256" key="2">
    <source>
        <dbReference type="ARBA" id="ARBA00022552"/>
    </source>
</evidence>
<dbReference type="InterPro" id="IPR029063">
    <property type="entry name" value="SAM-dependent_MTases_sf"/>
</dbReference>
<comment type="caution">
    <text evidence="6">Lacks conserved residue(s) required for the propagation of feature annotation.</text>
</comment>
<keyword evidence="4 6" id="KW-0808">Transferase</keyword>
<dbReference type="AlphaFoldDB" id="A0A2K8K5H0"/>
<evidence type="ECO:0000256" key="1">
    <source>
        <dbReference type="ARBA" id="ARBA00022490"/>
    </source>
</evidence>
<dbReference type="GO" id="GO:0070043">
    <property type="term" value="F:rRNA (guanine-N7-)-methyltransferase activity"/>
    <property type="evidence" value="ECO:0007669"/>
    <property type="project" value="UniProtKB-UniRule"/>
</dbReference>
<dbReference type="InterPro" id="IPR003682">
    <property type="entry name" value="rRNA_ssu_MeTfrase_G"/>
</dbReference>
<feature type="binding site" evidence="6">
    <location>
        <position position="138"/>
    </location>
    <ligand>
        <name>S-adenosyl-L-methionine</name>
        <dbReference type="ChEBI" id="CHEBI:59789"/>
    </ligand>
</feature>
<dbReference type="GO" id="GO:0005829">
    <property type="term" value="C:cytosol"/>
    <property type="evidence" value="ECO:0007669"/>
    <property type="project" value="TreeGrafter"/>
</dbReference>
<organism evidence="7 8">
    <name type="scientific">Roseinatronobacter bogoriensis subsp. barguzinensis</name>
    <dbReference type="NCBI Taxonomy" id="441209"/>
    <lineage>
        <taxon>Bacteria</taxon>
        <taxon>Pseudomonadati</taxon>
        <taxon>Pseudomonadota</taxon>
        <taxon>Alphaproteobacteria</taxon>
        <taxon>Rhodobacterales</taxon>
        <taxon>Paracoccaceae</taxon>
        <taxon>Roseinatronobacter</taxon>
    </lineage>
</organism>
<comment type="similarity">
    <text evidence="6">Belongs to the methyltransferase superfamily. RNA methyltransferase RsmG family.</text>
</comment>
<gene>
    <name evidence="6 7" type="primary">rsmG</name>
    <name evidence="7" type="ORF">BG454_01695</name>
</gene>
<evidence type="ECO:0000256" key="3">
    <source>
        <dbReference type="ARBA" id="ARBA00022603"/>
    </source>
</evidence>
<protein>
    <recommendedName>
        <fullName evidence="6">Ribosomal RNA small subunit methyltransferase G</fullName>
        <ecNumber evidence="6">2.1.1.170</ecNumber>
    </recommendedName>
    <alternativeName>
        <fullName evidence="6">16S rRNA 7-methylguanosine methyltransferase</fullName>
        <shortName evidence="6">16S rRNA m7G methyltransferase</shortName>
    </alternativeName>
</protein>
<evidence type="ECO:0000256" key="4">
    <source>
        <dbReference type="ARBA" id="ARBA00022679"/>
    </source>
</evidence>
<dbReference type="Proteomes" id="UP000228948">
    <property type="component" value="Chromosome"/>
</dbReference>
<feature type="binding site" evidence="6">
    <location>
        <position position="75"/>
    </location>
    <ligand>
        <name>S-adenosyl-L-methionine</name>
        <dbReference type="ChEBI" id="CHEBI:59789"/>
    </ligand>
</feature>
<dbReference type="STRING" id="441209.GCA_001870665_00896"/>
<dbReference type="PIRSF" id="PIRSF003078">
    <property type="entry name" value="GidB"/>
    <property type="match status" value="1"/>
</dbReference>
<evidence type="ECO:0000313" key="7">
    <source>
        <dbReference type="EMBL" id="ATX64701.1"/>
    </source>
</evidence>
<proteinExistence type="inferred from homology"/>
<dbReference type="HAMAP" id="MF_00074">
    <property type="entry name" value="16SrRNA_methyltr_G"/>
    <property type="match status" value="1"/>
</dbReference>
<comment type="function">
    <text evidence="6">Specifically methylates the N7 position of guanine in position 527 of 16S rRNA.</text>
</comment>
<dbReference type="SUPFAM" id="SSF53335">
    <property type="entry name" value="S-adenosyl-L-methionine-dependent methyltransferases"/>
    <property type="match status" value="1"/>
</dbReference>
<reference evidence="7 8" key="1">
    <citation type="submission" date="2017-11" db="EMBL/GenBank/DDBJ databases">
        <title>Revised Sequence and Annotation of the Rhodobaca barguzinensis strain alga05 Genome.</title>
        <authorList>
            <person name="Kopejtka K."/>
            <person name="Tomasch J.M."/>
            <person name="Bunk B."/>
            <person name="Koblizek M."/>
        </authorList>
    </citation>
    <scope>NUCLEOTIDE SEQUENCE [LARGE SCALE GENOMIC DNA]</scope>
    <source>
        <strain evidence="8">alga05</strain>
    </source>
</reference>
<comment type="catalytic activity">
    <reaction evidence="6">
        <text>guanosine(527) in 16S rRNA + S-adenosyl-L-methionine = N(7)-methylguanosine(527) in 16S rRNA + S-adenosyl-L-homocysteine</text>
        <dbReference type="Rhea" id="RHEA:42732"/>
        <dbReference type="Rhea" id="RHEA-COMP:10209"/>
        <dbReference type="Rhea" id="RHEA-COMP:10210"/>
        <dbReference type="ChEBI" id="CHEBI:57856"/>
        <dbReference type="ChEBI" id="CHEBI:59789"/>
        <dbReference type="ChEBI" id="CHEBI:74269"/>
        <dbReference type="ChEBI" id="CHEBI:74480"/>
        <dbReference type="EC" id="2.1.1.170"/>
    </reaction>
</comment>
<keyword evidence="2 6" id="KW-0698">rRNA processing</keyword>
<accession>A0A2K8K5H0</accession>
<dbReference type="OrthoDB" id="9808773at2"/>
<name>A0A2K8K5H0_9RHOB</name>
<evidence type="ECO:0000313" key="8">
    <source>
        <dbReference type="Proteomes" id="UP000228948"/>
    </source>
</evidence>
<dbReference type="NCBIfam" id="TIGR00138">
    <property type="entry name" value="rsmG_gidB"/>
    <property type="match status" value="1"/>
</dbReference>
<dbReference type="Gene3D" id="3.40.50.150">
    <property type="entry name" value="Vaccinia Virus protein VP39"/>
    <property type="match status" value="1"/>
</dbReference>
<evidence type="ECO:0000256" key="6">
    <source>
        <dbReference type="HAMAP-Rule" id="MF_00074"/>
    </source>
</evidence>
<sequence length="205" mass="22307">MTANELCGLHVSRETMDGLQGYAALLEKWNAKINLVAASTLPDFWDRHIVDSAQLFIHAPENAVSWVDLGSGGGLPGLVCAILSQEFSPERVFTLIESDARKAAFLTTAIREFGLNARVLTSRVEATEPQAADVVSARALASLPQLLPLVARHLAKGGVALLPKGRNYNEELAAVRLEWQFDIAIIDSQTDPLAKLLILKDLKRV</sequence>
<dbReference type="Pfam" id="PF02527">
    <property type="entry name" value="GidB"/>
    <property type="match status" value="1"/>
</dbReference>
<feature type="binding site" evidence="6">
    <location>
        <position position="70"/>
    </location>
    <ligand>
        <name>S-adenosyl-L-methionine</name>
        <dbReference type="ChEBI" id="CHEBI:59789"/>
    </ligand>
</feature>
<dbReference type="EMBL" id="CP024899">
    <property type="protein sequence ID" value="ATX64701.1"/>
    <property type="molecule type" value="Genomic_DNA"/>
</dbReference>
<dbReference type="RefSeq" id="WP_071479963.1">
    <property type="nucleotide sequence ID" value="NZ_CP024899.1"/>
</dbReference>
<dbReference type="PANTHER" id="PTHR31760">
    <property type="entry name" value="S-ADENOSYL-L-METHIONINE-DEPENDENT METHYLTRANSFERASES SUPERFAMILY PROTEIN"/>
    <property type="match status" value="1"/>
</dbReference>
<dbReference type="PANTHER" id="PTHR31760:SF0">
    <property type="entry name" value="S-ADENOSYL-L-METHIONINE-DEPENDENT METHYLTRANSFERASES SUPERFAMILY PROTEIN"/>
    <property type="match status" value="1"/>
</dbReference>
<dbReference type="EC" id="2.1.1.170" evidence="6"/>
<keyword evidence="8" id="KW-1185">Reference proteome</keyword>
<dbReference type="KEGG" id="rbg:BG454_01695"/>
<keyword evidence="5 6" id="KW-0949">S-adenosyl-L-methionine</keyword>
<comment type="subcellular location">
    <subcellularLocation>
        <location evidence="6">Cytoplasm</location>
    </subcellularLocation>
</comment>
<evidence type="ECO:0000256" key="5">
    <source>
        <dbReference type="ARBA" id="ARBA00022691"/>
    </source>
</evidence>
<keyword evidence="3 6" id="KW-0489">Methyltransferase</keyword>
<feature type="binding site" evidence="6">
    <location>
        <begin position="124"/>
        <end position="125"/>
    </location>
    <ligand>
        <name>S-adenosyl-L-methionine</name>
        <dbReference type="ChEBI" id="CHEBI:59789"/>
    </ligand>
</feature>